<feature type="region of interest" description="Disordered" evidence="1">
    <location>
        <begin position="126"/>
        <end position="145"/>
    </location>
</feature>
<feature type="compositionally biased region" description="Acidic residues" evidence="1">
    <location>
        <begin position="34"/>
        <end position="50"/>
    </location>
</feature>
<evidence type="ECO:0008006" key="3">
    <source>
        <dbReference type="Google" id="ProtNLM"/>
    </source>
</evidence>
<sequence>MADTPTESSDEAATSIEEAAPAPEPQGDGGTEAADQEEVSAAPEEPESVPEEPGNPSELDALKERLGALEAVLANKDEEIKALRDTAAKDSLIRDAGLPSKYAQFLHGDESGWGDQVSTLLELTSKTPARPRDPAVDAQVGSDSEDRETAILRMFGLAE</sequence>
<dbReference type="EMBL" id="BK015734">
    <property type="protein sequence ID" value="DAE22543.1"/>
    <property type="molecule type" value="Genomic_DNA"/>
</dbReference>
<evidence type="ECO:0000313" key="2">
    <source>
        <dbReference type="EMBL" id="DAE22543.1"/>
    </source>
</evidence>
<feature type="region of interest" description="Disordered" evidence="1">
    <location>
        <begin position="1"/>
        <end position="61"/>
    </location>
</feature>
<proteinExistence type="predicted"/>
<name>A0A8S5QTC1_9CAUD</name>
<accession>A0A8S5QTC1</accession>
<organism evidence="2">
    <name type="scientific">Siphoviridae sp. ctUWs1</name>
    <dbReference type="NCBI Taxonomy" id="2826352"/>
    <lineage>
        <taxon>Viruses</taxon>
        <taxon>Duplodnaviria</taxon>
        <taxon>Heunggongvirae</taxon>
        <taxon>Uroviricota</taxon>
        <taxon>Caudoviricetes</taxon>
    </lineage>
</organism>
<evidence type="ECO:0000256" key="1">
    <source>
        <dbReference type="SAM" id="MobiDB-lite"/>
    </source>
</evidence>
<reference evidence="2" key="1">
    <citation type="journal article" date="2021" name="Proc. Natl. Acad. Sci. U.S.A.">
        <title>A Catalog of Tens of Thousands of Viruses from Human Metagenomes Reveals Hidden Associations with Chronic Diseases.</title>
        <authorList>
            <person name="Tisza M.J."/>
            <person name="Buck C.B."/>
        </authorList>
    </citation>
    <scope>NUCLEOTIDE SEQUENCE</scope>
    <source>
        <strain evidence="2">CtUWs1</strain>
    </source>
</reference>
<protein>
    <recommendedName>
        <fullName evidence="3">Scaffolding protein</fullName>
    </recommendedName>
</protein>